<dbReference type="GO" id="GO:0005886">
    <property type="term" value="C:plasma membrane"/>
    <property type="evidence" value="ECO:0007669"/>
    <property type="project" value="InterPro"/>
</dbReference>
<dbReference type="InterPro" id="IPR043202">
    <property type="entry name" value="Band-7_stomatin-like"/>
</dbReference>
<evidence type="ECO:0000313" key="4">
    <source>
        <dbReference type="EMBL" id="KRR22539.1"/>
    </source>
</evidence>
<dbReference type="PANTHER" id="PTHR10264">
    <property type="entry name" value="BAND 7 PROTEIN-RELATED"/>
    <property type="match status" value="1"/>
</dbReference>
<dbReference type="SUPFAM" id="SSF117892">
    <property type="entry name" value="Band 7/SPFH domain"/>
    <property type="match status" value="1"/>
</dbReference>
<dbReference type="RefSeq" id="WP_057859515.1">
    <property type="nucleotide sequence ID" value="NZ_LLYB01000073.1"/>
</dbReference>
<dbReference type="InterPro" id="IPR001107">
    <property type="entry name" value="Band_7"/>
</dbReference>
<evidence type="ECO:0000256" key="1">
    <source>
        <dbReference type="ARBA" id="ARBA00004167"/>
    </source>
</evidence>
<dbReference type="EMBL" id="LLYB01000073">
    <property type="protein sequence ID" value="KRR22539.1"/>
    <property type="molecule type" value="Genomic_DNA"/>
</dbReference>
<gene>
    <name evidence="4" type="ORF">CQ14_35530</name>
</gene>
<dbReference type="InterPro" id="IPR036013">
    <property type="entry name" value="Band_7/SPFH_dom_sf"/>
</dbReference>
<dbReference type="Proteomes" id="UP000051660">
    <property type="component" value="Unassembled WGS sequence"/>
</dbReference>
<proteinExistence type="inferred from homology"/>
<evidence type="ECO:0000259" key="3">
    <source>
        <dbReference type="Pfam" id="PF01145"/>
    </source>
</evidence>
<evidence type="ECO:0000313" key="5">
    <source>
        <dbReference type="Proteomes" id="UP000051660"/>
    </source>
</evidence>
<comment type="similarity">
    <text evidence="2">Belongs to the band 7/mec-2 family.</text>
</comment>
<organism evidence="4 5">
    <name type="scientific">Bradyrhizobium lablabi</name>
    <dbReference type="NCBI Taxonomy" id="722472"/>
    <lineage>
        <taxon>Bacteria</taxon>
        <taxon>Pseudomonadati</taxon>
        <taxon>Pseudomonadota</taxon>
        <taxon>Alphaproteobacteria</taxon>
        <taxon>Hyphomicrobiales</taxon>
        <taxon>Nitrobacteraceae</taxon>
        <taxon>Bradyrhizobium</taxon>
    </lineage>
</organism>
<comment type="caution">
    <text evidence="4">The sequence shown here is derived from an EMBL/GenBank/DDBJ whole genome shotgun (WGS) entry which is preliminary data.</text>
</comment>
<dbReference type="OrthoDB" id="5501731at2"/>
<evidence type="ECO:0000256" key="2">
    <source>
        <dbReference type="ARBA" id="ARBA00008164"/>
    </source>
</evidence>
<protein>
    <recommendedName>
        <fullName evidence="3">Band 7 domain-containing protein</fullName>
    </recommendedName>
</protein>
<accession>A0A0R3MRL9</accession>
<feature type="domain" description="Band 7" evidence="3">
    <location>
        <begin position="46"/>
        <end position="182"/>
    </location>
</feature>
<name>A0A0R3MRL9_9BRAD</name>
<sequence length="214" mass="23930">MGELLGSLAFSLIIIALIAGAWAWITTLFRKGMMALLGFDRICVQQFETVLLYRNGRFERALNPGPHRIRTGSRQLVRIDLRPEVFRFKQGAVSADRFALNLIYVVRTQIIAPQASFESTQSYRDEVCMRLQSVVKAVCSRKTRLEIQMDHQTFSNSVQKAASQVFRSIGCECLTFELMQVDITGLAVELDNRRAGVAVHAPVAVGEKSAFAAM</sequence>
<dbReference type="Gene3D" id="3.30.479.30">
    <property type="entry name" value="Band 7 domain"/>
    <property type="match status" value="1"/>
</dbReference>
<dbReference type="Pfam" id="PF01145">
    <property type="entry name" value="Band_7"/>
    <property type="match status" value="1"/>
</dbReference>
<reference evidence="4 5" key="1">
    <citation type="submission" date="2014-03" db="EMBL/GenBank/DDBJ databases">
        <title>Bradyrhizobium valentinum sp. nov., isolated from effective nodules of Lupinus mariae-josephae, a lupine endemic of basic-lime soils in Eastern Spain.</title>
        <authorList>
            <person name="Duran D."/>
            <person name="Rey L."/>
            <person name="Navarro A."/>
            <person name="Busquets A."/>
            <person name="Imperial J."/>
            <person name="Ruiz-Argueso T."/>
        </authorList>
    </citation>
    <scope>NUCLEOTIDE SEQUENCE [LARGE SCALE GENOMIC DNA]</scope>
    <source>
        <strain evidence="4 5">CCBAU 23086</strain>
    </source>
</reference>
<dbReference type="PANTHER" id="PTHR10264:SF19">
    <property type="entry name" value="AT06885P-RELATED"/>
    <property type="match status" value="1"/>
</dbReference>
<comment type="subcellular location">
    <subcellularLocation>
        <location evidence="1">Membrane</location>
        <topology evidence="1">Single-pass membrane protein</topology>
    </subcellularLocation>
</comment>
<dbReference type="AlphaFoldDB" id="A0A0R3MRL9"/>